<dbReference type="Proteomes" id="UP000321617">
    <property type="component" value="Unassembled WGS sequence"/>
</dbReference>
<protein>
    <submittedName>
        <fullName evidence="2">Uncharacterized protein DUF397</fullName>
    </submittedName>
</protein>
<dbReference type="InterPro" id="IPR007278">
    <property type="entry name" value="DUF397"/>
</dbReference>
<proteinExistence type="predicted"/>
<sequence>MTNAPPPAALQWRRSLRSASGGNANCVEVAAWTKRRRSGSGANGANCVEVGVMLTGVAVRDSKAPSGPVLTTSAANWRGMLTAIKNSDVDS</sequence>
<dbReference type="EMBL" id="VLLL01000006">
    <property type="protein sequence ID" value="TWJ11962.1"/>
    <property type="molecule type" value="Genomic_DNA"/>
</dbReference>
<name>A0A562V2B4_9ACTN</name>
<evidence type="ECO:0000313" key="3">
    <source>
        <dbReference type="Proteomes" id="UP000321617"/>
    </source>
</evidence>
<feature type="domain" description="DUF397" evidence="1">
    <location>
        <begin position="30"/>
        <end position="85"/>
    </location>
</feature>
<gene>
    <name evidence="2" type="ORF">LX16_2705</name>
</gene>
<evidence type="ECO:0000313" key="2">
    <source>
        <dbReference type="EMBL" id="TWJ11962.1"/>
    </source>
</evidence>
<organism evidence="2 3">
    <name type="scientific">Stackebrandtia albiflava</name>
    <dbReference type="NCBI Taxonomy" id="406432"/>
    <lineage>
        <taxon>Bacteria</taxon>
        <taxon>Bacillati</taxon>
        <taxon>Actinomycetota</taxon>
        <taxon>Actinomycetes</taxon>
        <taxon>Glycomycetales</taxon>
        <taxon>Glycomycetaceae</taxon>
        <taxon>Stackebrandtia</taxon>
    </lineage>
</organism>
<comment type="caution">
    <text evidence="2">The sequence shown here is derived from an EMBL/GenBank/DDBJ whole genome shotgun (WGS) entry which is preliminary data.</text>
</comment>
<evidence type="ECO:0000259" key="1">
    <source>
        <dbReference type="Pfam" id="PF04149"/>
    </source>
</evidence>
<keyword evidence="3" id="KW-1185">Reference proteome</keyword>
<accession>A0A562V2B4</accession>
<reference evidence="2 3" key="1">
    <citation type="journal article" date="2013" name="Stand. Genomic Sci.">
        <title>Genomic Encyclopedia of Type Strains, Phase I: The one thousand microbial genomes (KMG-I) project.</title>
        <authorList>
            <person name="Kyrpides N.C."/>
            <person name="Woyke T."/>
            <person name="Eisen J.A."/>
            <person name="Garrity G."/>
            <person name="Lilburn T.G."/>
            <person name="Beck B.J."/>
            <person name="Whitman W.B."/>
            <person name="Hugenholtz P."/>
            <person name="Klenk H.P."/>
        </authorList>
    </citation>
    <scope>NUCLEOTIDE SEQUENCE [LARGE SCALE GENOMIC DNA]</scope>
    <source>
        <strain evidence="2 3">DSM 45044</strain>
    </source>
</reference>
<dbReference type="OrthoDB" id="4316979at2"/>
<dbReference type="Pfam" id="PF04149">
    <property type="entry name" value="DUF397"/>
    <property type="match status" value="1"/>
</dbReference>
<dbReference type="AlphaFoldDB" id="A0A562V2B4"/>
<dbReference type="RefSeq" id="WP_147138695.1">
    <property type="nucleotide sequence ID" value="NZ_BAABIJ010000002.1"/>
</dbReference>